<evidence type="ECO:0000256" key="12">
    <source>
        <dbReference type="ARBA" id="ARBA00023136"/>
    </source>
</evidence>
<evidence type="ECO:0000256" key="5">
    <source>
        <dbReference type="ARBA" id="ARBA00022617"/>
    </source>
</evidence>
<comment type="cofactor">
    <cofactor evidence="1">
        <name>heme</name>
        <dbReference type="ChEBI" id="CHEBI:30413"/>
    </cofactor>
</comment>
<dbReference type="Proteomes" id="UP001465976">
    <property type="component" value="Unassembled WGS sequence"/>
</dbReference>
<reference evidence="13 14" key="1">
    <citation type="submission" date="2024-02" db="EMBL/GenBank/DDBJ databases">
        <title>A draft genome for the cacao thread blight pathogen Marasmius crinis-equi.</title>
        <authorList>
            <person name="Cohen S.P."/>
            <person name="Baruah I.K."/>
            <person name="Amoako-Attah I."/>
            <person name="Bukari Y."/>
            <person name="Meinhardt L.W."/>
            <person name="Bailey B.A."/>
        </authorList>
    </citation>
    <scope>NUCLEOTIDE SEQUENCE [LARGE SCALE GENOMIC DNA]</scope>
    <source>
        <strain evidence="13 14">GH-76</strain>
    </source>
</reference>
<dbReference type="PANTHER" id="PTHR24305:SF166">
    <property type="entry name" value="CYTOCHROME P450 12A4, MITOCHONDRIAL-RELATED"/>
    <property type="match status" value="1"/>
</dbReference>
<organism evidence="13 14">
    <name type="scientific">Marasmius crinis-equi</name>
    <dbReference type="NCBI Taxonomy" id="585013"/>
    <lineage>
        <taxon>Eukaryota</taxon>
        <taxon>Fungi</taxon>
        <taxon>Dikarya</taxon>
        <taxon>Basidiomycota</taxon>
        <taxon>Agaricomycotina</taxon>
        <taxon>Agaricomycetes</taxon>
        <taxon>Agaricomycetidae</taxon>
        <taxon>Agaricales</taxon>
        <taxon>Marasmiineae</taxon>
        <taxon>Marasmiaceae</taxon>
        <taxon>Marasmius</taxon>
    </lineage>
</organism>
<sequence>MDDLVNLPYLDSVVRESLRLLSPILNSARVATRDDAIPLGSGSGVLRVKKGQEIIIPILAINKDKEIWGNDAEEFKPERWTRPEDLPESIPGAWSNMMTFLGGPRACIGWRFAVVEMKVLLYTLIHAFEFELGVREEDVLIKRAFPTIRPVIRNSDSGGKDYYVGMPLIVRPVPVA</sequence>
<dbReference type="PRINTS" id="PR00465">
    <property type="entry name" value="EP450IV"/>
</dbReference>
<dbReference type="InterPro" id="IPR002403">
    <property type="entry name" value="Cyt_P450_E_grp-IV"/>
</dbReference>
<keyword evidence="9" id="KW-0560">Oxidoreductase</keyword>
<evidence type="ECO:0000256" key="11">
    <source>
        <dbReference type="ARBA" id="ARBA00023033"/>
    </source>
</evidence>
<evidence type="ECO:0000313" key="14">
    <source>
        <dbReference type="Proteomes" id="UP001465976"/>
    </source>
</evidence>
<evidence type="ECO:0000256" key="2">
    <source>
        <dbReference type="ARBA" id="ARBA00004370"/>
    </source>
</evidence>
<evidence type="ECO:0000256" key="6">
    <source>
        <dbReference type="ARBA" id="ARBA00022692"/>
    </source>
</evidence>
<evidence type="ECO:0000256" key="9">
    <source>
        <dbReference type="ARBA" id="ARBA00023002"/>
    </source>
</evidence>
<keyword evidence="7" id="KW-0479">Metal-binding</keyword>
<evidence type="ECO:0000256" key="10">
    <source>
        <dbReference type="ARBA" id="ARBA00023004"/>
    </source>
</evidence>
<dbReference type="PANTHER" id="PTHR24305">
    <property type="entry name" value="CYTOCHROME P450"/>
    <property type="match status" value="1"/>
</dbReference>
<dbReference type="InterPro" id="IPR050121">
    <property type="entry name" value="Cytochrome_P450_monoxygenase"/>
</dbReference>
<accession>A0ABR3EN70</accession>
<keyword evidence="6" id="KW-0812">Transmembrane</keyword>
<keyword evidence="5" id="KW-0349">Heme</keyword>
<evidence type="ECO:0000256" key="1">
    <source>
        <dbReference type="ARBA" id="ARBA00001971"/>
    </source>
</evidence>
<gene>
    <name evidence="13" type="ORF">V5O48_017765</name>
</gene>
<evidence type="ECO:0000256" key="7">
    <source>
        <dbReference type="ARBA" id="ARBA00022723"/>
    </source>
</evidence>
<evidence type="ECO:0000313" key="13">
    <source>
        <dbReference type="EMBL" id="KAL0564285.1"/>
    </source>
</evidence>
<dbReference type="SUPFAM" id="SSF48264">
    <property type="entry name" value="Cytochrome P450"/>
    <property type="match status" value="1"/>
</dbReference>
<dbReference type="EMBL" id="JBAHYK010002881">
    <property type="protein sequence ID" value="KAL0564285.1"/>
    <property type="molecule type" value="Genomic_DNA"/>
</dbReference>
<comment type="caution">
    <text evidence="13">The sequence shown here is derived from an EMBL/GenBank/DDBJ whole genome shotgun (WGS) entry which is preliminary data.</text>
</comment>
<proteinExistence type="inferred from homology"/>
<comment type="subcellular location">
    <subcellularLocation>
        <location evidence="2">Membrane</location>
    </subcellularLocation>
</comment>
<dbReference type="InterPro" id="IPR001128">
    <property type="entry name" value="Cyt_P450"/>
</dbReference>
<keyword evidence="11" id="KW-0503">Monooxygenase</keyword>
<evidence type="ECO:0008006" key="15">
    <source>
        <dbReference type="Google" id="ProtNLM"/>
    </source>
</evidence>
<comment type="pathway">
    <text evidence="3">Secondary metabolite biosynthesis; terpenoid biosynthesis.</text>
</comment>
<dbReference type="InterPro" id="IPR036396">
    <property type="entry name" value="Cyt_P450_sf"/>
</dbReference>
<comment type="similarity">
    <text evidence="4">Belongs to the cytochrome P450 family.</text>
</comment>
<dbReference type="Pfam" id="PF00067">
    <property type="entry name" value="p450"/>
    <property type="match status" value="1"/>
</dbReference>
<keyword evidence="8" id="KW-1133">Transmembrane helix</keyword>
<keyword evidence="12" id="KW-0472">Membrane</keyword>
<protein>
    <recommendedName>
        <fullName evidence="15">Cytochrome P450</fullName>
    </recommendedName>
</protein>
<keyword evidence="14" id="KW-1185">Reference proteome</keyword>
<dbReference type="Gene3D" id="1.10.630.10">
    <property type="entry name" value="Cytochrome P450"/>
    <property type="match status" value="1"/>
</dbReference>
<evidence type="ECO:0000256" key="8">
    <source>
        <dbReference type="ARBA" id="ARBA00022989"/>
    </source>
</evidence>
<evidence type="ECO:0000256" key="3">
    <source>
        <dbReference type="ARBA" id="ARBA00004721"/>
    </source>
</evidence>
<name>A0ABR3EN70_9AGAR</name>
<evidence type="ECO:0000256" key="4">
    <source>
        <dbReference type="ARBA" id="ARBA00010617"/>
    </source>
</evidence>
<keyword evidence="10" id="KW-0408">Iron</keyword>